<keyword evidence="2" id="KW-1185">Reference proteome</keyword>
<accession>A0AC60PN91</accession>
<organism evidence="1 2">
    <name type="scientific">Ixodes persulcatus</name>
    <name type="common">Taiga tick</name>
    <dbReference type="NCBI Taxonomy" id="34615"/>
    <lineage>
        <taxon>Eukaryota</taxon>
        <taxon>Metazoa</taxon>
        <taxon>Ecdysozoa</taxon>
        <taxon>Arthropoda</taxon>
        <taxon>Chelicerata</taxon>
        <taxon>Arachnida</taxon>
        <taxon>Acari</taxon>
        <taxon>Parasitiformes</taxon>
        <taxon>Ixodida</taxon>
        <taxon>Ixodoidea</taxon>
        <taxon>Ixodidae</taxon>
        <taxon>Ixodinae</taxon>
        <taxon>Ixodes</taxon>
    </lineage>
</organism>
<comment type="caution">
    <text evidence="1">The sequence shown here is derived from an EMBL/GenBank/DDBJ whole genome shotgun (WGS) entry which is preliminary data.</text>
</comment>
<proteinExistence type="predicted"/>
<dbReference type="EMBL" id="JABSTQ010010286">
    <property type="protein sequence ID" value="KAG0422008.1"/>
    <property type="molecule type" value="Genomic_DNA"/>
</dbReference>
<reference evidence="1 2" key="1">
    <citation type="journal article" date="2020" name="Cell">
        <title>Large-Scale Comparative Analyses of Tick Genomes Elucidate Their Genetic Diversity and Vector Capacities.</title>
        <authorList>
            <consortium name="Tick Genome and Microbiome Consortium (TIGMIC)"/>
            <person name="Jia N."/>
            <person name="Wang J."/>
            <person name="Shi W."/>
            <person name="Du L."/>
            <person name="Sun Y."/>
            <person name="Zhan W."/>
            <person name="Jiang J.F."/>
            <person name="Wang Q."/>
            <person name="Zhang B."/>
            <person name="Ji P."/>
            <person name="Bell-Sakyi L."/>
            <person name="Cui X.M."/>
            <person name="Yuan T.T."/>
            <person name="Jiang B.G."/>
            <person name="Yang W.F."/>
            <person name="Lam T.T."/>
            <person name="Chang Q.C."/>
            <person name="Ding S.J."/>
            <person name="Wang X.J."/>
            <person name="Zhu J.G."/>
            <person name="Ruan X.D."/>
            <person name="Zhao L."/>
            <person name="Wei J.T."/>
            <person name="Ye R.Z."/>
            <person name="Que T.C."/>
            <person name="Du C.H."/>
            <person name="Zhou Y.H."/>
            <person name="Cheng J.X."/>
            <person name="Dai P.F."/>
            <person name="Guo W.B."/>
            <person name="Han X.H."/>
            <person name="Huang E.J."/>
            <person name="Li L.F."/>
            <person name="Wei W."/>
            <person name="Gao Y.C."/>
            <person name="Liu J.Z."/>
            <person name="Shao H.Z."/>
            <person name="Wang X."/>
            <person name="Wang C.C."/>
            <person name="Yang T.C."/>
            <person name="Huo Q.B."/>
            <person name="Li W."/>
            <person name="Chen H.Y."/>
            <person name="Chen S.E."/>
            <person name="Zhou L.G."/>
            <person name="Ni X.B."/>
            <person name="Tian J.H."/>
            <person name="Sheng Y."/>
            <person name="Liu T."/>
            <person name="Pan Y.S."/>
            <person name="Xia L.Y."/>
            <person name="Li J."/>
            <person name="Zhao F."/>
            <person name="Cao W.C."/>
        </authorList>
    </citation>
    <scope>NUCLEOTIDE SEQUENCE [LARGE SCALE GENOMIC DNA]</scope>
    <source>
        <strain evidence="1">Iper-2018</strain>
    </source>
</reference>
<evidence type="ECO:0000313" key="2">
    <source>
        <dbReference type="Proteomes" id="UP000805193"/>
    </source>
</evidence>
<dbReference type="Proteomes" id="UP000805193">
    <property type="component" value="Unassembled WGS sequence"/>
</dbReference>
<evidence type="ECO:0000313" key="1">
    <source>
        <dbReference type="EMBL" id="KAG0422008.1"/>
    </source>
</evidence>
<gene>
    <name evidence="1" type="ORF">HPB47_002152</name>
</gene>
<sequence length="124" mass="13581">MSALLSSFPQALCSGYDSCCDDGHKLAVAALQVISTAVKEPTTFERMFVNEDTMSLYVDRTELFKVANAEEGLAAIMAAYWLFGIAYGKKICNTACLLEKICLKLSFSPLRAVAIKVVNKMLKN</sequence>
<name>A0AC60PN91_IXOPE</name>
<protein>
    <submittedName>
        <fullName evidence="1">Uncharacterized protein</fullName>
    </submittedName>
</protein>